<evidence type="ECO:0000259" key="3">
    <source>
        <dbReference type="PROSITE" id="PS50030"/>
    </source>
</evidence>
<feature type="compositionally biased region" description="Low complexity" evidence="2">
    <location>
        <begin position="1614"/>
        <end position="1630"/>
    </location>
</feature>
<sequence length="1685" mass="184492">MSSNWDSTLTPQEVQTYGQFFNAANGGKSAVVNGQEAVTFFARSGIPNEILSDIWETADRDNLGYLTPETFSIALKLIASAQHGVDVSDPILSTVVPLPQFEGFNPDASPPENLGNEIITPSEREKYLGIFRAHQPVQGVLDAEKVRNIFNKSKLPNEYLAQIWNLADLRKAGNLNQTEFIIAMHYIAKLMDRSITALPVQLPAKIYGSAAGSIQSSPVLRRTSMSPATLMQQRQFTGGSISSIPPLPQSQQRRAESIESLGSKAFSYKTNSIPTSVSQQPTAMWDVTPQQKMQSDILFNQIDTKHTGVIQGNEAVEFFKKSRLPDTDLARVWDLSDLEQNGQLTAEEFAVAMYLIQLRIAGKPLPSVLPKSLIPPSKANAATITSPQQQMYQSPPSMITSPSSQQQQPEEQLSAPQEDLLGDFGDNEELTSETNAVNQLQYKISNVKSTTTQVKSQKEVISHSLEQTQQQKQNLEVQTAQLMNSQQAQIERLAELQQLIKTEEPGWIQVQQEHDAAQKGLEEVQTEVTSMKQSLEQGRTDSEEFRRRVHDVQEETASLINQLEKLRIYVSKKAGATATTATPPVTETHVAVNKDDNQKLTFDDIFSPQPASAALAPSPITTTVTPKVDDDFDAIFAPQPATAPTTNTAAIAEKRQPPPPPPPSRRTTIRRQEPQQAAKKSRAPPPPPPSATATTITAAAVAAGTITEIQESDEYESDSTASSETESSEDGKTQSTTKAETTSPQAATSSAPTQESFVSKEKEATRTESKEEENGQDTTLPVVEHYTKTSPVENMEAEPSLIVEEQAQPLDESGEPNVKEVQFKKEKENKTQVLNKSEESGESDVVVEAREHDEGEKQRVAQPESDGPGIKTVSEDPAEKKATVEEDGKEAATLYVLDDSESTMKTVKTLTEPNEVDEPETQELAVELPKEEDRVTSEILSDKVNSNSKESSPVVPSTSQEDNTFEAGPKGSVGVKKEPSETPEESMDEYFTPPPNENNDKETTLAENSEKNMKVEEPLVSTEDKASDVSVISSEPSSSNDNNKDNISTKELGQQQEQPEPFEKTAPPEADLGASTESFVSVSELPQEEEQKDDDDDIPLAKLKSNVLKQQDTHQDEKDSDEVSSTFVSTAATAVGTTVAVASAPTVESSTMSNGNQYSMDHSITAIKQGDKLTDEVTPEKEEIIDKDASQVTKPLEQEQNDIENKKGKDTEESSADDEYLSVTGDDDNNENIVDSNGNHDAITSHNASIQDNKESKPIDEQTEPSVKHNEEQRKEETEKPLQEDEKRVETGTSLTSTTKKEGETGAMNNPCNTSDDDSVASDKDRLKGENTTHDDYETPKDIANSESSITNDPQEESLSNDKNINKNNNKETGQDLLAHDAITKKDEIEEKEEQSTHHEVFDAVFMERPNSKERTSSDGGGESFEIISSATSPTEKQQTVPPTDEFDAAFASELQNAKVVDESSFFNQEDFDAAFAEELTDAKVIQNDDLNDDKNNNDDNNEKYVSSNKKQGDKLSWASNFGGFSFDDNFDAKEHDEEWDSIFGGNDGKAGGTEHVGFQDAFSATSFNDNQTKDDDTNNNNDNPFDTVPATEAVVADSSPSPSSSSPLPPPTAATTSSASATENNNNNNKESLQEDKGIISTGNSNLDQLIIMGFNRDLAKEALDRYDQDLEKATNFLLDLAAK</sequence>
<feature type="compositionally biased region" description="Polar residues" evidence="2">
    <location>
        <begin position="1049"/>
        <end position="1058"/>
    </location>
</feature>
<dbReference type="OrthoDB" id="524326at2759"/>
<dbReference type="PROSITE" id="PS50030">
    <property type="entry name" value="UBA"/>
    <property type="match status" value="1"/>
</dbReference>
<name>A0A8H7SBL8_9FUNG</name>
<dbReference type="InterPro" id="IPR015940">
    <property type="entry name" value="UBA"/>
</dbReference>
<feature type="compositionally biased region" description="Polar residues" evidence="2">
    <location>
        <begin position="1152"/>
        <end position="1162"/>
    </location>
</feature>
<dbReference type="GO" id="GO:0006897">
    <property type="term" value="P:endocytosis"/>
    <property type="evidence" value="ECO:0007669"/>
    <property type="project" value="TreeGrafter"/>
</dbReference>
<dbReference type="GO" id="GO:0005737">
    <property type="term" value="C:cytoplasm"/>
    <property type="evidence" value="ECO:0007669"/>
    <property type="project" value="TreeGrafter"/>
</dbReference>
<feature type="compositionally biased region" description="Basic and acidic residues" evidence="2">
    <location>
        <begin position="1169"/>
        <end position="1189"/>
    </location>
</feature>
<feature type="compositionally biased region" description="Basic and acidic residues" evidence="2">
    <location>
        <begin position="1203"/>
        <end position="1212"/>
    </location>
</feature>
<dbReference type="PANTHER" id="PTHR11216:SF170">
    <property type="entry name" value="DYNAMIN ASSOCIATED PROTEIN 160, ISOFORM D"/>
    <property type="match status" value="1"/>
</dbReference>
<dbReference type="PROSITE" id="PS50031">
    <property type="entry name" value="EH"/>
    <property type="match status" value="3"/>
</dbReference>
<feature type="compositionally biased region" description="Polar residues" evidence="2">
    <location>
        <begin position="733"/>
        <end position="757"/>
    </location>
</feature>
<feature type="compositionally biased region" description="Polar residues" evidence="2">
    <location>
        <begin position="943"/>
        <end position="962"/>
    </location>
</feature>
<dbReference type="PROSITE" id="PS50222">
    <property type="entry name" value="EF_HAND_2"/>
    <property type="match status" value="1"/>
</dbReference>
<dbReference type="SUPFAM" id="SSF46934">
    <property type="entry name" value="UBA-like"/>
    <property type="match status" value="1"/>
</dbReference>
<keyword evidence="1" id="KW-0175">Coiled coil</keyword>
<feature type="compositionally biased region" description="Basic and acidic residues" evidence="2">
    <location>
        <begin position="1321"/>
        <end position="1341"/>
    </location>
</feature>
<feature type="compositionally biased region" description="Acidic residues" evidence="2">
    <location>
        <begin position="1086"/>
        <end position="1098"/>
    </location>
</feature>
<dbReference type="InterPro" id="IPR011992">
    <property type="entry name" value="EF-hand-dom_pair"/>
</dbReference>
<dbReference type="Gene3D" id="1.10.238.10">
    <property type="entry name" value="EF-hand"/>
    <property type="match status" value="3"/>
</dbReference>
<reference evidence="6 7" key="1">
    <citation type="submission" date="2020-12" db="EMBL/GenBank/DDBJ databases">
        <title>Metabolic potential, ecology and presence of endohyphal bacteria is reflected in genomic diversity of Mucoromycotina.</title>
        <authorList>
            <person name="Muszewska A."/>
            <person name="Okrasinska A."/>
            <person name="Steczkiewicz K."/>
            <person name="Drgas O."/>
            <person name="Orlowska M."/>
            <person name="Perlinska-Lenart U."/>
            <person name="Aleksandrzak-Piekarczyk T."/>
            <person name="Szatraj K."/>
            <person name="Zielenkiewicz U."/>
            <person name="Pilsyk S."/>
            <person name="Malc E."/>
            <person name="Mieczkowski P."/>
            <person name="Kruszewska J.S."/>
            <person name="Biernat P."/>
            <person name="Pawlowska J."/>
        </authorList>
    </citation>
    <scope>NUCLEOTIDE SEQUENCE [LARGE SCALE GENOMIC DNA]</scope>
    <source>
        <strain evidence="6 7">CBS 142.35</strain>
    </source>
</reference>
<dbReference type="Proteomes" id="UP000646827">
    <property type="component" value="Unassembled WGS sequence"/>
</dbReference>
<dbReference type="EMBL" id="JAEPRB010000019">
    <property type="protein sequence ID" value="KAG2226166.1"/>
    <property type="molecule type" value="Genomic_DNA"/>
</dbReference>
<dbReference type="InterPro" id="IPR009060">
    <property type="entry name" value="UBA-like_sf"/>
</dbReference>
<accession>A0A8H7SBL8</accession>
<feature type="region of interest" description="Disordered" evidence="2">
    <location>
        <begin position="1143"/>
        <end position="1445"/>
    </location>
</feature>
<feature type="compositionally biased region" description="Low complexity" evidence="2">
    <location>
        <begin position="1579"/>
        <end position="1588"/>
    </location>
</feature>
<feature type="domain" description="EF-hand" evidence="5">
    <location>
        <begin position="324"/>
        <end position="359"/>
    </location>
</feature>
<dbReference type="SMART" id="SM00027">
    <property type="entry name" value="EH"/>
    <property type="match status" value="3"/>
</dbReference>
<dbReference type="InterPro" id="IPR002048">
    <property type="entry name" value="EF_hand_dom"/>
</dbReference>
<feature type="coiled-coil region" evidence="1">
    <location>
        <begin position="458"/>
        <end position="485"/>
    </location>
</feature>
<feature type="domain" description="EH" evidence="4">
    <location>
        <begin position="291"/>
        <end position="380"/>
    </location>
</feature>
<evidence type="ECO:0000256" key="1">
    <source>
        <dbReference type="SAM" id="Coils"/>
    </source>
</evidence>
<dbReference type="Pfam" id="PF12763">
    <property type="entry name" value="EH"/>
    <property type="match status" value="3"/>
</dbReference>
<proteinExistence type="predicted"/>
<keyword evidence="7" id="KW-1185">Reference proteome</keyword>
<dbReference type="InterPro" id="IPR000261">
    <property type="entry name" value="EH_dom"/>
</dbReference>
<feature type="domain" description="EH" evidence="4">
    <location>
        <begin position="123"/>
        <end position="213"/>
    </location>
</feature>
<dbReference type="SUPFAM" id="SSF47473">
    <property type="entry name" value="EF-hand"/>
    <property type="match status" value="3"/>
</dbReference>
<dbReference type="GO" id="GO:0016197">
    <property type="term" value="P:endosomal transport"/>
    <property type="evidence" value="ECO:0007669"/>
    <property type="project" value="TreeGrafter"/>
</dbReference>
<feature type="region of interest" description="Disordered" evidence="2">
    <location>
        <begin position="1567"/>
        <end position="1635"/>
    </location>
</feature>
<dbReference type="Gene3D" id="1.10.8.10">
    <property type="entry name" value="DNA helicase RuvA subunit, C-terminal domain"/>
    <property type="match status" value="1"/>
</dbReference>
<dbReference type="SMART" id="SM00054">
    <property type="entry name" value="EFh"/>
    <property type="match status" value="2"/>
</dbReference>
<evidence type="ECO:0000313" key="6">
    <source>
        <dbReference type="EMBL" id="KAG2226166.1"/>
    </source>
</evidence>
<evidence type="ECO:0000313" key="7">
    <source>
        <dbReference type="Proteomes" id="UP000646827"/>
    </source>
</evidence>
<feature type="compositionally biased region" description="Basic and acidic residues" evidence="2">
    <location>
        <begin position="998"/>
        <end position="1027"/>
    </location>
</feature>
<feature type="region of interest" description="Disordered" evidence="2">
    <location>
        <begin position="637"/>
        <end position="1126"/>
    </location>
</feature>
<feature type="compositionally biased region" description="Basic and acidic residues" evidence="2">
    <location>
        <begin position="1493"/>
        <end position="1503"/>
    </location>
</feature>
<feature type="compositionally biased region" description="Polar residues" evidence="2">
    <location>
        <begin position="1231"/>
        <end position="1251"/>
    </location>
</feature>
<dbReference type="PANTHER" id="PTHR11216">
    <property type="entry name" value="EH DOMAIN"/>
    <property type="match status" value="1"/>
</dbReference>
<feature type="region of interest" description="Disordered" evidence="2">
    <location>
        <begin position="1486"/>
        <end position="1516"/>
    </location>
</feature>
<feature type="compositionally biased region" description="Low complexity" evidence="2">
    <location>
        <begin position="691"/>
        <end position="707"/>
    </location>
</feature>
<feature type="compositionally biased region" description="Acidic residues" evidence="2">
    <location>
        <begin position="1213"/>
        <end position="1230"/>
    </location>
</feature>
<feature type="domain" description="EH" evidence="4">
    <location>
        <begin position="13"/>
        <end position="125"/>
    </location>
</feature>
<feature type="region of interest" description="Disordered" evidence="2">
    <location>
        <begin position="387"/>
        <end position="414"/>
    </location>
</feature>
<feature type="domain" description="UBA" evidence="3">
    <location>
        <begin position="1633"/>
        <end position="1682"/>
    </location>
</feature>
<protein>
    <submittedName>
        <fullName evidence="6">Uncharacterized protein</fullName>
    </submittedName>
</protein>
<dbReference type="CDD" id="cd00052">
    <property type="entry name" value="EH"/>
    <property type="match status" value="3"/>
</dbReference>
<dbReference type="SMART" id="SM00165">
    <property type="entry name" value="UBA"/>
    <property type="match status" value="1"/>
</dbReference>
<dbReference type="GO" id="GO:0005509">
    <property type="term" value="F:calcium ion binding"/>
    <property type="evidence" value="ECO:0007669"/>
    <property type="project" value="InterPro"/>
</dbReference>
<gene>
    <name evidence="6" type="ORF">INT45_003311</name>
</gene>
<evidence type="ECO:0000259" key="5">
    <source>
        <dbReference type="PROSITE" id="PS50222"/>
    </source>
</evidence>
<feature type="compositionally biased region" description="Basic and acidic residues" evidence="2">
    <location>
        <begin position="1369"/>
        <end position="1402"/>
    </location>
</feature>
<feature type="compositionally biased region" description="Basic and acidic residues" evidence="2">
    <location>
        <begin position="873"/>
        <end position="890"/>
    </location>
</feature>
<dbReference type="GO" id="GO:0005886">
    <property type="term" value="C:plasma membrane"/>
    <property type="evidence" value="ECO:0007669"/>
    <property type="project" value="TreeGrafter"/>
</dbReference>
<feature type="compositionally biased region" description="Basic and acidic residues" evidence="2">
    <location>
        <begin position="758"/>
        <end position="773"/>
    </location>
</feature>
<feature type="compositionally biased region" description="Low complexity" evidence="2">
    <location>
        <begin position="1028"/>
        <end position="1041"/>
    </location>
</feature>
<organism evidence="6 7">
    <name type="scientific">Circinella minor</name>
    <dbReference type="NCBI Taxonomy" id="1195481"/>
    <lineage>
        <taxon>Eukaryota</taxon>
        <taxon>Fungi</taxon>
        <taxon>Fungi incertae sedis</taxon>
        <taxon>Mucoromycota</taxon>
        <taxon>Mucoromycotina</taxon>
        <taxon>Mucoromycetes</taxon>
        <taxon>Mucorales</taxon>
        <taxon>Lichtheimiaceae</taxon>
        <taxon>Circinella</taxon>
    </lineage>
</organism>
<evidence type="ECO:0000256" key="2">
    <source>
        <dbReference type="SAM" id="MobiDB-lite"/>
    </source>
</evidence>
<feature type="compositionally biased region" description="Basic and acidic residues" evidence="2">
    <location>
        <begin position="1252"/>
        <end position="1290"/>
    </location>
</feature>
<feature type="compositionally biased region" description="Basic and acidic residues" evidence="2">
    <location>
        <begin position="847"/>
        <end position="859"/>
    </location>
</feature>
<comment type="caution">
    <text evidence="6">The sequence shown here is derived from an EMBL/GenBank/DDBJ whole genome shotgun (WGS) entry which is preliminary data.</text>
</comment>
<evidence type="ECO:0000259" key="4">
    <source>
        <dbReference type="PROSITE" id="PS50031"/>
    </source>
</evidence>
<feature type="compositionally biased region" description="Polar residues" evidence="2">
    <location>
        <begin position="1427"/>
        <end position="1442"/>
    </location>
</feature>
<feature type="compositionally biased region" description="Basic and acidic residues" evidence="2">
    <location>
        <begin position="817"/>
        <end position="830"/>
    </location>
</feature>
<feature type="compositionally biased region" description="Polar residues" evidence="2">
    <location>
        <begin position="903"/>
        <end position="912"/>
    </location>
</feature>
<feature type="compositionally biased region" description="Low complexity" evidence="2">
    <location>
        <begin position="637"/>
        <end position="651"/>
    </location>
</feature>